<feature type="domain" description="Transcription regulator PadR C-terminal" evidence="3">
    <location>
        <begin position="93"/>
        <end position="175"/>
    </location>
</feature>
<dbReference type="Gene3D" id="6.10.140.190">
    <property type="match status" value="1"/>
</dbReference>
<dbReference type="InterPro" id="IPR005149">
    <property type="entry name" value="Tscrpt_reg_PadR_N"/>
</dbReference>
<sequence length="243" mass="27055">MALEHAILVSLAERTASGYDLTRRFDKSIGYFWKASHQQIYKVLGRMEADGLVASEAVPQSGRPDKKVYAITEAGRAAIQDWSRTPSPPETSRSEFAVKLRGLPYGDRDAIVADVQRRAEAHRERLAYYRADESRTFPDVDALDDAQRAQYAVLRGGILLEEAGLAWCQEIVELLGGFDSLRSLNQRDEGSLNQRDEGSLNQRDEGSLNQRDEGSLNQRDERSLNQRDEGSLNQRASGGTAAP</sequence>
<evidence type="ECO:0000259" key="3">
    <source>
        <dbReference type="Pfam" id="PF10400"/>
    </source>
</evidence>
<dbReference type="InterPro" id="IPR036390">
    <property type="entry name" value="WH_DNA-bd_sf"/>
</dbReference>
<dbReference type="OrthoDB" id="3186544at2"/>
<protein>
    <submittedName>
        <fullName evidence="4">PadR family transcriptional regulator</fullName>
    </submittedName>
</protein>
<reference evidence="4 5" key="1">
    <citation type="submission" date="2019-09" db="EMBL/GenBank/DDBJ databases">
        <title>Mumia zhuanghuii sp. nov. isolated from the intestinal contents of plateau pika (Ochotona curzoniae) in the Qinghai-Tibet plateau of China.</title>
        <authorList>
            <person name="Tian Z."/>
        </authorList>
    </citation>
    <scope>NUCLEOTIDE SEQUENCE [LARGE SCALE GENOMIC DNA]</scope>
    <source>
        <strain evidence="5">350</strain>
    </source>
</reference>
<organism evidence="4 5">
    <name type="scientific">Mumia zhuanghuii</name>
    <dbReference type="NCBI Taxonomy" id="2585211"/>
    <lineage>
        <taxon>Bacteria</taxon>
        <taxon>Bacillati</taxon>
        <taxon>Actinomycetota</taxon>
        <taxon>Actinomycetes</taxon>
        <taxon>Propionibacteriales</taxon>
        <taxon>Nocardioidaceae</taxon>
        <taxon>Mumia</taxon>
    </lineage>
</organism>
<feature type="region of interest" description="Disordered" evidence="1">
    <location>
        <begin position="188"/>
        <end position="243"/>
    </location>
</feature>
<dbReference type="Pfam" id="PF03551">
    <property type="entry name" value="PadR"/>
    <property type="match status" value="1"/>
</dbReference>
<dbReference type="Pfam" id="PF10400">
    <property type="entry name" value="Vir_act_alpha_C"/>
    <property type="match status" value="1"/>
</dbReference>
<dbReference type="Proteomes" id="UP000307768">
    <property type="component" value="Unassembled WGS sequence"/>
</dbReference>
<dbReference type="EMBL" id="VDFQ02000001">
    <property type="protein sequence ID" value="KAA1424675.1"/>
    <property type="molecule type" value="Genomic_DNA"/>
</dbReference>
<dbReference type="AlphaFoldDB" id="A0A5Q6S2R8"/>
<dbReference type="PANTHER" id="PTHR43252">
    <property type="entry name" value="TRANSCRIPTIONAL REGULATOR YQJI"/>
    <property type="match status" value="1"/>
</dbReference>
<dbReference type="PANTHER" id="PTHR43252:SF4">
    <property type="entry name" value="TRANSCRIPTIONAL REGULATORY PROTEIN"/>
    <property type="match status" value="1"/>
</dbReference>
<dbReference type="RefSeq" id="WP_149767697.1">
    <property type="nucleotide sequence ID" value="NZ_VDFQ02000001.1"/>
</dbReference>
<dbReference type="InterPro" id="IPR036388">
    <property type="entry name" value="WH-like_DNA-bd_sf"/>
</dbReference>
<name>A0A5Q6S2R8_9ACTN</name>
<evidence type="ECO:0000256" key="1">
    <source>
        <dbReference type="SAM" id="MobiDB-lite"/>
    </source>
</evidence>
<dbReference type="InterPro" id="IPR018309">
    <property type="entry name" value="Tscrpt_reg_PadR_C"/>
</dbReference>
<feature type="compositionally biased region" description="Basic and acidic residues" evidence="1">
    <location>
        <begin position="188"/>
        <end position="230"/>
    </location>
</feature>
<proteinExistence type="predicted"/>
<evidence type="ECO:0000313" key="4">
    <source>
        <dbReference type="EMBL" id="KAA1424675.1"/>
    </source>
</evidence>
<evidence type="ECO:0000259" key="2">
    <source>
        <dbReference type="Pfam" id="PF03551"/>
    </source>
</evidence>
<gene>
    <name evidence="4" type="ORF">FE697_001750</name>
</gene>
<evidence type="ECO:0000313" key="5">
    <source>
        <dbReference type="Proteomes" id="UP000307768"/>
    </source>
</evidence>
<comment type="caution">
    <text evidence="4">The sequence shown here is derived from an EMBL/GenBank/DDBJ whole genome shotgun (WGS) entry which is preliminary data.</text>
</comment>
<dbReference type="SUPFAM" id="SSF46785">
    <property type="entry name" value="Winged helix' DNA-binding domain"/>
    <property type="match status" value="1"/>
</dbReference>
<dbReference type="Gene3D" id="1.10.10.10">
    <property type="entry name" value="Winged helix-like DNA-binding domain superfamily/Winged helix DNA-binding domain"/>
    <property type="match status" value="1"/>
</dbReference>
<accession>A0A5Q6S2R8</accession>
<feature type="domain" description="Transcription regulator PadR N-terminal" evidence="2">
    <location>
        <begin position="7"/>
        <end position="80"/>
    </location>
</feature>